<reference evidence="1" key="1">
    <citation type="journal article" date="2023" name="IScience">
        <title>Live-bearing cockroach genome reveals convergent evolutionary mechanisms linked to viviparity in insects and beyond.</title>
        <authorList>
            <person name="Fouks B."/>
            <person name="Harrison M.C."/>
            <person name="Mikhailova A.A."/>
            <person name="Marchal E."/>
            <person name="English S."/>
            <person name="Carruthers M."/>
            <person name="Jennings E.C."/>
            <person name="Chiamaka E.L."/>
            <person name="Frigard R.A."/>
            <person name="Pippel M."/>
            <person name="Attardo G.M."/>
            <person name="Benoit J.B."/>
            <person name="Bornberg-Bauer E."/>
            <person name="Tobe S.S."/>
        </authorList>
    </citation>
    <scope>NUCLEOTIDE SEQUENCE</scope>
    <source>
        <strain evidence="1">Stay&amp;Tobe</strain>
    </source>
</reference>
<organism evidence="1 2">
    <name type="scientific">Diploptera punctata</name>
    <name type="common">Pacific beetle cockroach</name>
    <dbReference type="NCBI Taxonomy" id="6984"/>
    <lineage>
        <taxon>Eukaryota</taxon>
        <taxon>Metazoa</taxon>
        <taxon>Ecdysozoa</taxon>
        <taxon>Arthropoda</taxon>
        <taxon>Hexapoda</taxon>
        <taxon>Insecta</taxon>
        <taxon>Pterygota</taxon>
        <taxon>Neoptera</taxon>
        <taxon>Polyneoptera</taxon>
        <taxon>Dictyoptera</taxon>
        <taxon>Blattodea</taxon>
        <taxon>Blaberoidea</taxon>
        <taxon>Blaberidae</taxon>
        <taxon>Diplopterinae</taxon>
        <taxon>Diploptera</taxon>
    </lineage>
</organism>
<gene>
    <name evidence="1" type="ORF">L9F63_001952</name>
</gene>
<evidence type="ECO:0000313" key="1">
    <source>
        <dbReference type="EMBL" id="KAJ9591515.1"/>
    </source>
</evidence>
<dbReference type="AlphaFoldDB" id="A0AAD8A2M6"/>
<reference evidence="1" key="2">
    <citation type="submission" date="2023-05" db="EMBL/GenBank/DDBJ databases">
        <authorList>
            <person name="Fouks B."/>
        </authorList>
    </citation>
    <scope>NUCLEOTIDE SEQUENCE</scope>
    <source>
        <strain evidence="1">Stay&amp;Tobe</strain>
        <tissue evidence="1">Testes</tissue>
    </source>
</reference>
<feature type="non-terminal residue" evidence="1">
    <location>
        <position position="1"/>
    </location>
</feature>
<feature type="non-terminal residue" evidence="1">
    <location>
        <position position="196"/>
    </location>
</feature>
<sequence>YLVDPLFYHQIDTFEELVEQNYELIFPKEETLFHDSEFNSTSYMKWIIGGENSLLYLHNGVKRAVFIPQEAVNYFYNTICDGKIRNNLHRITTFQKQHHLAVEFTNKHFEKRFYVLLNRLIESGLPDKLVNDILYFTDKPLTYKISTDEDRNKLENNVVYHGNIITSKKMSDVIGYYYPFSLNHLKSAFFLYFIGC</sequence>
<protein>
    <submittedName>
        <fullName evidence="1">Uncharacterized protein</fullName>
    </submittedName>
</protein>
<dbReference type="EMBL" id="JASPKZ010003865">
    <property type="protein sequence ID" value="KAJ9591515.1"/>
    <property type="molecule type" value="Genomic_DNA"/>
</dbReference>
<name>A0AAD8A2M6_DIPPU</name>
<proteinExistence type="predicted"/>
<evidence type="ECO:0000313" key="2">
    <source>
        <dbReference type="Proteomes" id="UP001233999"/>
    </source>
</evidence>
<comment type="caution">
    <text evidence="1">The sequence shown here is derived from an EMBL/GenBank/DDBJ whole genome shotgun (WGS) entry which is preliminary data.</text>
</comment>
<keyword evidence="2" id="KW-1185">Reference proteome</keyword>
<dbReference type="Proteomes" id="UP001233999">
    <property type="component" value="Unassembled WGS sequence"/>
</dbReference>
<accession>A0AAD8A2M6</accession>